<gene>
    <name evidence="4" type="ORF">GCM10009808_05850</name>
</gene>
<comment type="caution">
    <text evidence="4">The sequence shown here is derived from an EMBL/GenBank/DDBJ whole genome shotgun (WGS) entry which is preliminary data.</text>
</comment>
<reference evidence="5" key="1">
    <citation type="journal article" date="2019" name="Int. J. Syst. Evol. Microbiol.">
        <title>The Global Catalogue of Microorganisms (GCM) 10K type strain sequencing project: providing services to taxonomists for standard genome sequencing and annotation.</title>
        <authorList>
            <consortium name="The Broad Institute Genomics Platform"/>
            <consortium name="The Broad Institute Genome Sequencing Center for Infectious Disease"/>
            <person name="Wu L."/>
            <person name="Ma J."/>
        </authorList>
    </citation>
    <scope>NUCLEOTIDE SEQUENCE [LARGE SCALE GENOMIC DNA]</scope>
    <source>
        <strain evidence="5">JCM 15577</strain>
    </source>
</reference>
<sequence>MFTPRGRIHLVAVSLIIVGMASGLTASAAAASAPTSASLTVTSSRSADAAFTDGWVWPATGFRLARPYVAPAHRYGPGHRGIDLQLFEDLSVYAPAAGVVAFAGPVAGREVVTVDHGSGLVTSFEPVTAIVRIGDAVEAGERIGVLSSGGHAGDGMVHVGLRLDGEYLNPLVMLGGVPGSVLLPCCE</sequence>
<dbReference type="InterPro" id="IPR011055">
    <property type="entry name" value="Dup_hybrid_motif"/>
</dbReference>
<name>A0ABP4TQQ8_9MICO</name>
<evidence type="ECO:0000313" key="4">
    <source>
        <dbReference type="EMBL" id="GAA1691690.1"/>
    </source>
</evidence>
<accession>A0ABP4TQQ8</accession>
<dbReference type="PANTHER" id="PTHR21666:SF289">
    <property type="entry name" value="L-ALA--D-GLU ENDOPEPTIDASE"/>
    <property type="match status" value="1"/>
</dbReference>
<evidence type="ECO:0000313" key="5">
    <source>
        <dbReference type="Proteomes" id="UP001501690"/>
    </source>
</evidence>
<dbReference type="SUPFAM" id="SSF51261">
    <property type="entry name" value="Duplicated hybrid motif"/>
    <property type="match status" value="1"/>
</dbReference>
<dbReference type="InterPro" id="IPR016047">
    <property type="entry name" value="M23ase_b-sheet_dom"/>
</dbReference>
<dbReference type="CDD" id="cd12797">
    <property type="entry name" value="M23_peptidase"/>
    <property type="match status" value="1"/>
</dbReference>
<feature type="domain" description="M23ase beta-sheet core" evidence="3">
    <location>
        <begin position="78"/>
        <end position="170"/>
    </location>
</feature>
<dbReference type="InterPro" id="IPR050570">
    <property type="entry name" value="Cell_wall_metabolism_enzyme"/>
</dbReference>
<organism evidence="4 5">
    <name type="scientific">Microbacterium sediminicola</name>
    <dbReference type="NCBI Taxonomy" id="415210"/>
    <lineage>
        <taxon>Bacteria</taxon>
        <taxon>Bacillati</taxon>
        <taxon>Actinomycetota</taxon>
        <taxon>Actinomycetes</taxon>
        <taxon>Micrococcales</taxon>
        <taxon>Microbacteriaceae</taxon>
        <taxon>Microbacterium</taxon>
    </lineage>
</organism>
<proteinExistence type="predicted"/>
<dbReference type="EMBL" id="BAAAPL010000001">
    <property type="protein sequence ID" value="GAA1691690.1"/>
    <property type="molecule type" value="Genomic_DNA"/>
</dbReference>
<evidence type="ECO:0000256" key="2">
    <source>
        <dbReference type="SAM" id="SignalP"/>
    </source>
</evidence>
<keyword evidence="5" id="KW-1185">Reference proteome</keyword>
<protein>
    <recommendedName>
        <fullName evidence="3">M23ase beta-sheet core domain-containing protein</fullName>
    </recommendedName>
</protein>
<dbReference type="RefSeq" id="WP_344069032.1">
    <property type="nucleotide sequence ID" value="NZ_BAAAPL010000001.1"/>
</dbReference>
<feature type="signal peptide" evidence="2">
    <location>
        <begin position="1"/>
        <end position="30"/>
    </location>
</feature>
<dbReference type="Proteomes" id="UP001501690">
    <property type="component" value="Unassembled WGS sequence"/>
</dbReference>
<dbReference type="Pfam" id="PF01551">
    <property type="entry name" value="Peptidase_M23"/>
    <property type="match status" value="1"/>
</dbReference>
<dbReference type="Gene3D" id="2.70.70.10">
    <property type="entry name" value="Glucose Permease (Domain IIA)"/>
    <property type="match status" value="1"/>
</dbReference>
<feature type="chain" id="PRO_5046930932" description="M23ase beta-sheet core domain-containing protein" evidence="2">
    <location>
        <begin position="31"/>
        <end position="187"/>
    </location>
</feature>
<evidence type="ECO:0000259" key="3">
    <source>
        <dbReference type="Pfam" id="PF01551"/>
    </source>
</evidence>
<dbReference type="PANTHER" id="PTHR21666">
    <property type="entry name" value="PEPTIDASE-RELATED"/>
    <property type="match status" value="1"/>
</dbReference>
<evidence type="ECO:0000256" key="1">
    <source>
        <dbReference type="ARBA" id="ARBA00022729"/>
    </source>
</evidence>
<keyword evidence="1 2" id="KW-0732">Signal</keyword>